<dbReference type="Gene3D" id="3.40.50.300">
    <property type="entry name" value="P-loop containing nucleotide triphosphate hydrolases"/>
    <property type="match status" value="1"/>
</dbReference>
<organism evidence="2 3">
    <name type="scientific">Thermochromatium tepidum ATCC 43061</name>
    <dbReference type="NCBI Taxonomy" id="316276"/>
    <lineage>
        <taxon>Bacteria</taxon>
        <taxon>Pseudomonadati</taxon>
        <taxon>Pseudomonadota</taxon>
        <taxon>Gammaproteobacteria</taxon>
        <taxon>Chromatiales</taxon>
        <taxon>Chromatiaceae</taxon>
        <taxon>Thermochromatium</taxon>
    </lineage>
</organism>
<dbReference type="SUPFAM" id="SSF52540">
    <property type="entry name" value="P-loop containing nucleoside triphosphate hydrolases"/>
    <property type="match status" value="1"/>
</dbReference>
<proteinExistence type="predicted"/>
<reference evidence="2 3" key="1">
    <citation type="submission" date="2019-12" db="EMBL/GenBank/DDBJ databases">
        <title>The complete genome of the thermophilic, anoxygenic phototrophic gammaproteobacterium Thermochromatium tepidum.</title>
        <authorList>
            <person name="Sattley W.M."/>
            <person name="Swingley W.D."/>
            <person name="Burchell B.M."/>
            <person name="Gurbani S.A."/>
            <person name="Kujawa C.M."/>
            <person name="Nuccio D.A."/>
            <person name="Schladweiler J."/>
            <person name="Shaffer K.N."/>
            <person name="Stokes L.M."/>
            <person name="Touchman J.W."/>
            <person name="Blankenship R.E."/>
            <person name="Madigan M.T."/>
        </authorList>
    </citation>
    <scope>NUCLEOTIDE SEQUENCE [LARGE SCALE GENOMIC DNA]</scope>
    <source>
        <strain evidence="2 3">ATCC 43061</strain>
    </source>
</reference>
<dbReference type="PANTHER" id="PTHR36451">
    <property type="entry name" value="PAPS-DEPENDENT SULFOTRANSFERASE STF3"/>
    <property type="match status" value="1"/>
</dbReference>
<evidence type="ECO:0000313" key="3">
    <source>
        <dbReference type="Proteomes" id="UP000426424"/>
    </source>
</evidence>
<gene>
    <name evidence="2" type="ORF">E6P07_04950</name>
</gene>
<dbReference type="GO" id="GO:0016740">
    <property type="term" value="F:transferase activity"/>
    <property type="evidence" value="ECO:0007669"/>
    <property type="project" value="UniProtKB-KW"/>
</dbReference>
<accession>A0A6I6DXV6</accession>
<dbReference type="Pfam" id="PF13469">
    <property type="entry name" value="Sulfotransfer_3"/>
    <property type="match status" value="1"/>
</dbReference>
<dbReference type="PANTHER" id="PTHR36451:SF1">
    <property type="entry name" value="OMEGA-HYDROXY-BETA-DIHYDROMENAQUINONE-9 SULFOTRANSFERASE STF3"/>
    <property type="match status" value="1"/>
</dbReference>
<evidence type="ECO:0000256" key="1">
    <source>
        <dbReference type="SAM" id="Phobius"/>
    </source>
</evidence>
<keyword evidence="2" id="KW-0808">Transferase</keyword>
<feature type="transmembrane region" description="Helical" evidence="1">
    <location>
        <begin position="37"/>
        <end position="57"/>
    </location>
</feature>
<dbReference type="Proteomes" id="UP000426424">
    <property type="component" value="Chromosome"/>
</dbReference>
<evidence type="ECO:0000313" key="2">
    <source>
        <dbReference type="EMBL" id="QGU32394.1"/>
    </source>
</evidence>
<dbReference type="OrthoDB" id="9777890at2"/>
<name>A0A6I6DXV6_THETI</name>
<dbReference type="AlphaFoldDB" id="A0A6I6DXV6"/>
<dbReference type="EMBL" id="CP039268">
    <property type="protein sequence ID" value="QGU32394.1"/>
    <property type="molecule type" value="Genomic_DNA"/>
</dbReference>
<keyword evidence="1" id="KW-0472">Membrane</keyword>
<dbReference type="KEGG" id="ttp:E6P07_04950"/>
<keyword evidence="1" id="KW-1133">Transmembrane helix</keyword>
<sequence length="398" mass="45180">MLSLLLATLKRFAAIAWRAYVPAPGQPHPSRKRRLVMTLFLPLFALVQGLHWLGLLLDELLFPGYRRVQIREPLFVLGVPRSGTTYLHQVLAQDARYTTFHAWECLFALSISARYVWLGLARLDALLGRPGARLIGWLERHAFSGLDAVHPMRLDTPEEDYFALMPALACFILVLPLAHAESIWHLGTFDRDLPEPERRRLLAFYRGCLQRHLYVHGPDKRLLSKNAAFAPLAGSLVAEFPDARFILCLREPERTLPSQLSSIQSGLALFDSLSVAPDLPERLSAQLGFYYRHLEQVFAALPESRCAWVTMQTLNSDLGTTLERVHAQLGLELSDDFRRILRLETERSRRYRSGHDYRPEHFGPNIQHIVAELGALYVRLAARAIQAPEPSLEPDATC</sequence>
<keyword evidence="3" id="KW-1185">Reference proteome</keyword>
<dbReference type="InterPro" id="IPR052736">
    <property type="entry name" value="Stf3_sulfotransferase"/>
</dbReference>
<keyword evidence="1" id="KW-0812">Transmembrane</keyword>
<dbReference type="RefSeq" id="WP_153974592.1">
    <property type="nucleotide sequence ID" value="NZ_CP039268.1"/>
</dbReference>
<dbReference type="InterPro" id="IPR027417">
    <property type="entry name" value="P-loop_NTPase"/>
</dbReference>
<protein>
    <submittedName>
        <fullName evidence="2">Sulfotransferase</fullName>
    </submittedName>
</protein>